<dbReference type="InterPro" id="IPR029062">
    <property type="entry name" value="Class_I_gatase-like"/>
</dbReference>
<dbReference type="Gene3D" id="3.40.50.880">
    <property type="match status" value="1"/>
</dbReference>
<dbReference type="AlphaFoldDB" id="A0A6G9ANF4"/>
<feature type="domain" description="ABM" evidence="4">
    <location>
        <begin position="373"/>
        <end position="462"/>
    </location>
</feature>
<evidence type="ECO:0000313" key="5">
    <source>
        <dbReference type="EMBL" id="QIP13854.1"/>
    </source>
</evidence>
<dbReference type="RefSeq" id="WP_167209328.1">
    <property type="nucleotide sequence ID" value="NZ_CP050063.1"/>
</dbReference>
<keyword evidence="1" id="KW-0346">Stress response</keyword>
<dbReference type="InterPro" id="IPR050325">
    <property type="entry name" value="Prot/Nucl_acid_deglycase"/>
</dbReference>
<organism evidence="5 6">
    <name type="scientific">Spirosoma aureum</name>
    <dbReference type="NCBI Taxonomy" id="2692134"/>
    <lineage>
        <taxon>Bacteria</taxon>
        <taxon>Pseudomonadati</taxon>
        <taxon>Bacteroidota</taxon>
        <taxon>Cytophagia</taxon>
        <taxon>Cytophagales</taxon>
        <taxon>Cytophagaceae</taxon>
        <taxon>Spirosoma</taxon>
    </lineage>
</organism>
<dbReference type="Pfam" id="PF03992">
    <property type="entry name" value="ABM"/>
    <property type="match status" value="2"/>
</dbReference>
<dbReference type="SUPFAM" id="SSF52317">
    <property type="entry name" value="Class I glutamine amidotransferase-like"/>
    <property type="match status" value="1"/>
</dbReference>
<dbReference type="Gene3D" id="3.30.70.100">
    <property type="match status" value="1"/>
</dbReference>
<sequence length="474" mass="53421">MATQLSVISRSIVTVFTASLLLCTLSVKGEHVLKMKKKVLFVVTSHDQKGNTGEPTGFYLSEVSHPWNELVKAGYEIDFVSPKGGKAPITGFDLNDPVNRKFWEDNTYRYKIEHTLKPSDVGTNDYVAIHYAGGLGCMWDFADNIELASIAARIYETGGVVSAVCHGPAGLLPIKLSNGNYLIDGKKINAFTNEEEEAIKMEKVVPFLLESTLIKRGVIFEKSGVAQVHVVTDQRVVTGQNPQSAKAVGEAVVDLLRAEETVAVMTRYEVKKSHRKLFRKVIRRYVKRARANESNIMAEAYREQENSSVLWVMERWSSKSGLNLMRAGARYKLIQFLSEKKLTQPAKEIVIQDLEPVSKNDWRRSPEKQDKPITIMLFVDSKPGTEAAFKAVYHTAMPQFRGEPGVINYQLSQVADAQSQFVTYEKFRNEAAFQYHLNFPPIQPVIDYLTTSIKKQPFQTGLHRLIEFAPVKRN</sequence>
<feature type="domain" description="ABM" evidence="4">
    <location>
        <begin position="262"/>
        <end position="350"/>
    </location>
</feature>
<evidence type="ECO:0000256" key="2">
    <source>
        <dbReference type="ARBA" id="ARBA00023239"/>
    </source>
</evidence>
<dbReference type="CDD" id="cd03141">
    <property type="entry name" value="GATase1_Hsp31_like"/>
    <property type="match status" value="1"/>
</dbReference>
<dbReference type="Pfam" id="PF01965">
    <property type="entry name" value="DJ-1_PfpI"/>
    <property type="match status" value="1"/>
</dbReference>
<keyword evidence="2" id="KW-0456">Lyase</keyword>
<dbReference type="Proteomes" id="UP000501802">
    <property type="component" value="Chromosome"/>
</dbReference>
<dbReference type="InterPro" id="IPR011008">
    <property type="entry name" value="Dimeric_a/b-barrel"/>
</dbReference>
<proteinExistence type="inferred from homology"/>
<evidence type="ECO:0000256" key="1">
    <source>
        <dbReference type="ARBA" id="ARBA00023016"/>
    </source>
</evidence>
<dbReference type="EMBL" id="CP050063">
    <property type="protein sequence ID" value="QIP13854.1"/>
    <property type="molecule type" value="Genomic_DNA"/>
</dbReference>
<dbReference type="KEGG" id="spib:G8759_15165"/>
<dbReference type="PROSITE" id="PS51725">
    <property type="entry name" value="ABM"/>
    <property type="match status" value="2"/>
</dbReference>
<evidence type="ECO:0000313" key="6">
    <source>
        <dbReference type="Proteomes" id="UP000501802"/>
    </source>
</evidence>
<evidence type="ECO:0000259" key="4">
    <source>
        <dbReference type="PROSITE" id="PS51725"/>
    </source>
</evidence>
<dbReference type="PANTHER" id="PTHR48094">
    <property type="entry name" value="PROTEIN/NUCLEIC ACID DEGLYCASE DJ-1-RELATED"/>
    <property type="match status" value="1"/>
</dbReference>
<protein>
    <recommendedName>
        <fullName evidence="4">ABM domain-containing protein</fullName>
    </recommendedName>
</protein>
<dbReference type="InterPro" id="IPR002818">
    <property type="entry name" value="DJ-1/PfpI"/>
</dbReference>
<keyword evidence="6" id="KW-1185">Reference proteome</keyword>
<name>A0A6G9ANF4_9BACT</name>
<dbReference type="InterPro" id="IPR007138">
    <property type="entry name" value="ABM_dom"/>
</dbReference>
<dbReference type="SUPFAM" id="SSF54909">
    <property type="entry name" value="Dimeric alpha+beta barrel"/>
    <property type="match status" value="2"/>
</dbReference>
<dbReference type="PANTHER" id="PTHR48094:SF11">
    <property type="entry name" value="GLUTATHIONE-INDEPENDENT GLYOXALASE HSP31-RELATED"/>
    <property type="match status" value="1"/>
</dbReference>
<accession>A0A6G9ANF4</accession>
<comment type="similarity">
    <text evidence="3">Belongs to the peptidase C56 family. HSP31-like subfamily.</text>
</comment>
<dbReference type="GO" id="GO:0019243">
    <property type="term" value="P:methylglyoxal catabolic process to D-lactate via S-lactoyl-glutathione"/>
    <property type="evidence" value="ECO:0007669"/>
    <property type="project" value="TreeGrafter"/>
</dbReference>
<reference evidence="5 6" key="1">
    <citation type="submission" date="2020-03" db="EMBL/GenBank/DDBJ databases">
        <authorList>
            <person name="Kim M.K."/>
        </authorList>
    </citation>
    <scope>NUCLEOTIDE SEQUENCE [LARGE SCALE GENOMIC DNA]</scope>
    <source>
        <strain evidence="5 6">BT328</strain>
    </source>
</reference>
<evidence type="ECO:0000256" key="3">
    <source>
        <dbReference type="ARBA" id="ARBA00038493"/>
    </source>
</evidence>
<gene>
    <name evidence="5" type="ORF">G8759_15165</name>
</gene>
<dbReference type="GO" id="GO:0019172">
    <property type="term" value="F:glyoxalase III activity"/>
    <property type="evidence" value="ECO:0007669"/>
    <property type="project" value="TreeGrafter"/>
</dbReference>
<dbReference type="GO" id="GO:0005737">
    <property type="term" value="C:cytoplasm"/>
    <property type="evidence" value="ECO:0007669"/>
    <property type="project" value="TreeGrafter"/>
</dbReference>